<feature type="domain" description="Flagellin C-terminal" evidence="5">
    <location>
        <begin position="230"/>
        <end position="309"/>
    </location>
</feature>
<feature type="domain" description="Flagellin N-terminal" evidence="4">
    <location>
        <begin position="4"/>
        <end position="140"/>
    </location>
</feature>
<dbReference type="GO" id="GO:0071973">
    <property type="term" value="P:bacterial-type flagellum-dependent cell motility"/>
    <property type="evidence" value="ECO:0007669"/>
    <property type="project" value="InterPro"/>
</dbReference>
<comment type="subcellular location">
    <subcellularLocation>
        <location evidence="1">Bacterial flagellum</location>
    </subcellularLocation>
</comment>
<name>A0A0A7RIP2_9LACO</name>
<dbReference type="eggNOG" id="COG1344">
    <property type="taxonomic scope" value="Bacteria"/>
</dbReference>
<dbReference type="STRING" id="1133569.FD21_GL000987"/>
<dbReference type="GO" id="GO:0005198">
    <property type="term" value="F:structural molecule activity"/>
    <property type="evidence" value="ECO:0007669"/>
    <property type="project" value="InterPro"/>
</dbReference>
<evidence type="ECO:0000313" key="7">
    <source>
        <dbReference type="EMBL" id="KRM88614.1"/>
    </source>
</evidence>
<evidence type="ECO:0000313" key="8">
    <source>
        <dbReference type="Proteomes" id="UP000051576"/>
    </source>
</evidence>
<dbReference type="PANTHER" id="PTHR42792">
    <property type="entry name" value="FLAGELLIN"/>
    <property type="match status" value="1"/>
</dbReference>
<evidence type="ECO:0000256" key="1">
    <source>
        <dbReference type="ARBA" id="ARBA00004365"/>
    </source>
</evidence>
<evidence type="ECO:0000256" key="2">
    <source>
        <dbReference type="ARBA" id="ARBA00005709"/>
    </source>
</evidence>
<comment type="similarity">
    <text evidence="2">Belongs to the bacterial flagellin family.</text>
</comment>
<evidence type="ECO:0000259" key="4">
    <source>
        <dbReference type="Pfam" id="PF00669"/>
    </source>
</evidence>
<evidence type="ECO:0000313" key="6">
    <source>
        <dbReference type="EMBL" id="AJA34469.1"/>
    </source>
</evidence>
<keyword evidence="6" id="KW-0966">Cell projection</keyword>
<dbReference type="Pfam" id="PF00700">
    <property type="entry name" value="Flagellin_C"/>
    <property type="match status" value="1"/>
</dbReference>
<gene>
    <name evidence="6" type="primary">flgL</name>
    <name evidence="7" type="ORF">FD21_GL000987</name>
</gene>
<dbReference type="EMBL" id="KM886873">
    <property type="protein sequence ID" value="AJA34469.1"/>
    <property type="molecule type" value="Genomic_DNA"/>
</dbReference>
<dbReference type="Pfam" id="PF00669">
    <property type="entry name" value="Flagellin_N"/>
    <property type="match status" value="1"/>
</dbReference>
<keyword evidence="8" id="KW-1185">Reference proteome</keyword>
<dbReference type="RefSeq" id="WP_010580520.1">
    <property type="nucleotide sequence ID" value="NZ_AHYZ01000084.1"/>
</dbReference>
<dbReference type="EMBL" id="AYYX01000027">
    <property type="protein sequence ID" value="KRM88614.1"/>
    <property type="molecule type" value="Genomic_DNA"/>
</dbReference>
<dbReference type="SUPFAM" id="SSF64518">
    <property type="entry name" value="Phase 1 flagellin"/>
    <property type="match status" value="1"/>
</dbReference>
<dbReference type="InterPro" id="IPR046358">
    <property type="entry name" value="Flagellin_C"/>
</dbReference>
<dbReference type="InterPro" id="IPR013384">
    <property type="entry name" value="Flagell_FlgL"/>
</dbReference>
<keyword evidence="6" id="KW-0969">Cilium</keyword>
<organism evidence="6">
    <name type="scientific">Liquorilactobacillus vini DSM 20605</name>
    <dbReference type="NCBI Taxonomy" id="1133569"/>
    <lineage>
        <taxon>Bacteria</taxon>
        <taxon>Bacillati</taxon>
        <taxon>Bacillota</taxon>
        <taxon>Bacilli</taxon>
        <taxon>Lactobacillales</taxon>
        <taxon>Lactobacillaceae</taxon>
        <taxon>Liquorilactobacillus</taxon>
    </lineage>
</organism>
<dbReference type="Proteomes" id="UP000051576">
    <property type="component" value="Unassembled WGS sequence"/>
</dbReference>
<dbReference type="PANTHER" id="PTHR42792:SF1">
    <property type="entry name" value="FLAGELLAR HOOK-ASSOCIATED PROTEIN 3"/>
    <property type="match status" value="1"/>
</dbReference>
<dbReference type="InterPro" id="IPR001029">
    <property type="entry name" value="Flagellin_N"/>
</dbReference>
<reference evidence="6" key="1">
    <citation type="journal article" date="2014" name="Appl. Environ. Microbiol.">
        <title>Detection and genomic characterization of motility in Lactobacillus curvatus: confirmation of motility in a species outside the Lactobacillus salivarius clade.</title>
        <authorList>
            <person name="Cousin F.J."/>
            <person name="Lynch S.M."/>
            <person name="Harris H.M."/>
            <person name="McCann A."/>
            <person name="Lynch D.B."/>
            <person name="Neville B.A."/>
            <person name="Irisawa T."/>
            <person name="Okada S."/>
            <person name="Endo A."/>
            <person name="O'Toole P.W."/>
        </authorList>
    </citation>
    <scope>NUCLEOTIDE SEQUENCE</scope>
    <source>
        <strain evidence="6">DSM 20605</strain>
    </source>
</reference>
<dbReference type="GO" id="GO:0009424">
    <property type="term" value="C:bacterial-type flagellum hook"/>
    <property type="evidence" value="ECO:0007669"/>
    <property type="project" value="InterPro"/>
</dbReference>
<sequence length="310" mass="33450">MRVSDKTIYTNFLSSYETSATKMQKTLEQLSTEKQVNSASDDPVAASQIINLKSAVAENSMYASTISSATSWNEAQDSALESISDVMLRMRTLVEEAANGTNTTNDDATIKDEVQEDIKQVVSTLNTKFGDSYLFGGENTTTQPFTLETDDDGNITGLTYNGTDQNLSRQISDGVSVDLFANGSKFLTASNSSDTSSTTTTLGSYFGNLVSALNSGDQSALGSDLLGETDDFRDNFVNIRSTIGTLTDRLNSAASVNSSQQTNLKESLSNVQDVDIASAYTQFVQEKTAYQATLAMGSKIMQLNILDYMD</sequence>
<accession>A0A0A7RIP2</accession>
<evidence type="ECO:0000256" key="3">
    <source>
        <dbReference type="ARBA" id="ARBA00023143"/>
    </source>
</evidence>
<protein>
    <submittedName>
        <fullName evidence="7">Flagellar hook associated protein</fullName>
    </submittedName>
    <submittedName>
        <fullName evidence="6">Flagellar hook-associated protein 3 FlgL</fullName>
    </submittedName>
</protein>
<dbReference type="NCBIfam" id="TIGR02550">
    <property type="entry name" value="flagell_flgL"/>
    <property type="match status" value="1"/>
</dbReference>
<proteinExistence type="inferred from homology"/>
<reference evidence="7 8" key="2">
    <citation type="journal article" date="2015" name="Genome Announc.">
        <title>Expanding the biotechnology potential of lactobacilli through comparative genomics of 213 strains and associated genera.</title>
        <authorList>
            <person name="Sun Z."/>
            <person name="Harris H.M."/>
            <person name="McCann A."/>
            <person name="Guo C."/>
            <person name="Argimon S."/>
            <person name="Zhang W."/>
            <person name="Yang X."/>
            <person name="Jeffery I.B."/>
            <person name="Cooney J.C."/>
            <person name="Kagawa T.F."/>
            <person name="Liu W."/>
            <person name="Song Y."/>
            <person name="Salvetti E."/>
            <person name="Wrobel A."/>
            <person name="Rasinkangas P."/>
            <person name="Parkhill J."/>
            <person name="Rea M.C."/>
            <person name="O'Sullivan O."/>
            <person name="Ritari J."/>
            <person name="Douillard F.P."/>
            <person name="Paul Ross R."/>
            <person name="Yang R."/>
            <person name="Briner A.E."/>
            <person name="Felis G.E."/>
            <person name="de Vos W.M."/>
            <person name="Barrangou R."/>
            <person name="Klaenhammer T.R."/>
            <person name="Caufield P.W."/>
            <person name="Cui Y."/>
            <person name="Zhang H."/>
            <person name="O'Toole P.W."/>
        </authorList>
    </citation>
    <scope>NUCLEOTIDE SEQUENCE [LARGE SCALE GENOMIC DNA]</scope>
    <source>
        <strain evidence="7 8">DSM 20605</strain>
    </source>
</reference>
<dbReference type="PATRIC" id="fig|1133569.4.peg.1115"/>
<keyword evidence="6" id="KW-0282">Flagellum</keyword>
<keyword evidence="3" id="KW-0975">Bacterial flagellum</keyword>
<dbReference type="AlphaFoldDB" id="A0A0A7RIP2"/>
<evidence type="ECO:0000259" key="5">
    <source>
        <dbReference type="Pfam" id="PF00700"/>
    </source>
</evidence>
<dbReference type="InterPro" id="IPR001492">
    <property type="entry name" value="Flagellin"/>
</dbReference>
<dbReference type="Gene3D" id="1.20.1330.10">
    <property type="entry name" value="f41 fragment of flagellin, N-terminal domain"/>
    <property type="match status" value="1"/>
</dbReference>